<evidence type="ECO:0000313" key="2">
    <source>
        <dbReference type="EMBL" id="POZ85246.1"/>
    </source>
</evidence>
<gene>
    <name evidence="2" type="ORF">C3743_01370</name>
</gene>
<dbReference type="Proteomes" id="UP000238655">
    <property type="component" value="Chromosome 2"/>
</dbReference>
<evidence type="ECO:0000313" key="3">
    <source>
        <dbReference type="Proteomes" id="UP000238655"/>
    </source>
</evidence>
<accession>A0A2S5E1R0</accession>
<organism evidence="2 3">
    <name type="scientific">Burkholderia contaminans</name>
    <dbReference type="NCBI Taxonomy" id="488447"/>
    <lineage>
        <taxon>Bacteria</taxon>
        <taxon>Pseudomonadati</taxon>
        <taxon>Pseudomonadota</taxon>
        <taxon>Betaproteobacteria</taxon>
        <taxon>Burkholderiales</taxon>
        <taxon>Burkholderiaceae</taxon>
        <taxon>Burkholderia</taxon>
        <taxon>Burkholderia cepacia complex</taxon>
    </lineage>
</organism>
<keyword evidence="1" id="KW-0812">Transmembrane</keyword>
<comment type="caution">
    <text evidence="2">The sequence shown here is derived from an EMBL/GenBank/DDBJ whole genome shotgun (WGS) entry which is preliminary data.</text>
</comment>
<proteinExistence type="predicted"/>
<keyword evidence="1" id="KW-1133">Transmembrane helix</keyword>
<reference evidence="2 3" key="1">
    <citation type="submission" date="2018-01" db="EMBL/GenBank/DDBJ databases">
        <title>Successful Treatment of Persistent Burkholderia cepacia Bacteremia with Ceftazidime-Avibactam.</title>
        <authorList>
            <person name="Tamma P."/>
            <person name="Fan Y."/>
            <person name="Bergman Y."/>
            <person name="Sick-Samuels A."/>
            <person name="Hsu A."/>
            <person name="Timp W."/>
            <person name="Simner P."/>
        </authorList>
    </citation>
    <scope>NUCLEOTIDE SEQUENCE [LARGE SCALE GENOMIC DNA]</scope>
    <source>
        <strain evidence="2 3">170816</strain>
    </source>
</reference>
<sequence>MESEKVIVWKDDRATQVEVATFVNQSTAAFVVDVTEPQQVKEWTKLLESTTADDHAQGDAALLPWPRRVPNAAIYGGVVVTTVSTFALLTGFAIWRRYTVDAELSQNRMRFRLRPPPQQA</sequence>
<dbReference type="AlphaFoldDB" id="A0A2S5E1R0"/>
<dbReference type="EMBL" id="PQVP01000001">
    <property type="protein sequence ID" value="POZ85246.1"/>
    <property type="molecule type" value="Genomic_DNA"/>
</dbReference>
<protein>
    <submittedName>
        <fullName evidence="2">Uncharacterized protein</fullName>
    </submittedName>
</protein>
<dbReference type="RefSeq" id="WP_089462807.1">
    <property type="nucleotide sequence ID" value="NZ_CM009576.1"/>
</dbReference>
<evidence type="ECO:0000256" key="1">
    <source>
        <dbReference type="SAM" id="Phobius"/>
    </source>
</evidence>
<feature type="transmembrane region" description="Helical" evidence="1">
    <location>
        <begin position="72"/>
        <end position="95"/>
    </location>
</feature>
<keyword evidence="1" id="KW-0472">Membrane</keyword>
<name>A0A2S5E1R0_9BURK</name>